<evidence type="ECO:0000256" key="7">
    <source>
        <dbReference type="ARBA" id="ARBA00022840"/>
    </source>
</evidence>
<dbReference type="PIRSF" id="PIRSF000615">
    <property type="entry name" value="TyrPK_CSF1-R"/>
    <property type="match status" value="1"/>
</dbReference>
<evidence type="ECO:0000256" key="13">
    <source>
        <dbReference type="ARBA" id="ARBA00023180"/>
    </source>
</evidence>
<dbReference type="PROSITE" id="PS00107">
    <property type="entry name" value="PROTEIN_KINASE_ATP"/>
    <property type="match status" value="1"/>
</dbReference>
<evidence type="ECO:0000256" key="8">
    <source>
        <dbReference type="ARBA" id="ARBA00022989"/>
    </source>
</evidence>
<comment type="catalytic activity">
    <reaction evidence="15">
        <text>L-tyrosyl-[protein] + ATP = O-phospho-L-tyrosyl-[protein] + ADP + H(+)</text>
        <dbReference type="Rhea" id="RHEA:10596"/>
        <dbReference type="Rhea" id="RHEA-COMP:10136"/>
        <dbReference type="Rhea" id="RHEA-COMP:20101"/>
        <dbReference type="ChEBI" id="CHEBI:15378"/>
        <dbReference type="ChEBI" id="CHEBI:30616"/>
        <dbReference type="ChEBI" id="CHEBI:46858"/>
        <dbReference type="ChEBI" id="CHEBI:61978"/>
        <dbReference type="ChEBI" id="CHEBI:456216"/>
        <dbReference type="EC" id="2.7.10.1"/>
    </reaction>
</comment>
<dbReference type="GO" id="GO:0046872">
    <property type="term" value="F:metal ion binding"/>
    <property type="evidence" value="ECO:0007669"/>
    <property type="project" value="UniProtKB-KW"/>
</dbReference>
<feature type="compositionally biased region" description="Basic and acidic residues" evidence="20">
    <location>
        <begin position="881"/>
        <end position="891"/>
    </location>
</feature>
<keyword evidence="9 21" id="KW-0472">Membrane</keyword>
<dbReference type="GO" id="GO:0007169">
    <property type="term" value="P:cell surface receptor protein tyrosine kinase signaling pathway"/>
    <property type="evidence" value="ECO:0007669"/>
    <property type="project" value="TreeGrafter"/>
</dbReference>
<dbReference type="InterPro" id="IPR001245">
    <property type="entry name" value="Ser-Thr/Tyr_kinase_cat_dom"/>
</dbReference>
<evidence type="ECO:0000256" key="10">
    <source>
        <dbReference type="ARBA" id="ARBA00023137"/>
    </source>
</evidence>
<keyword evidence="8 21" id="KW-1133">Transmembrane helix</keyword>
<dbReference type="CDD" id="cd00096">
    <property type="entry name" value="Ig"/>
    <property type="match status" value="1"/>
</dbReference>
<keyword evidence="5 17" id="KW-0547">Nucleotide-binding</keyword>
<feature type="binding site" evidence="17">
    <location>
        <position position="695"/>
    </location>
    <ligand>
        <name>ATP</name>
        <dbReference type="ChEBI" id="CHEBI:30616"/>
    </ligand>
</feature>
<dbReference type="GO" id="GO:0005886">
    <property type="term" value="C:plasma membrane"/>
    <property type="evidence" value="ECO:0007669"/>
    <property type="project" value="TreeGrafter"/>
</dbReference>
<dbReference type="OrthoDB" id="6021523at2759"/>
<keyword evidence="6" id="KW-0418">Kinase</keyword>
<dbReference type="InterPro" id="IPR008266">
    <property type="entry name" value="Tyr_kinase_AS"/>
</dbReference>
<evidence type="ECO:0000256" key="12">
    <source>
        <dbReference type="ARBA" id="ARBA00023170"/>
    </source>
</evidence>
<feature type="domain" description="Ig-like" evidence="24">
    <location>
        <begin position="121"/>
        <end position="204"/>
    </location>
</feature>
<dbReference type="InterPro" id="IPR011009">
    <property type="entry name" value="Kinase-like_dom_sf"/>
</dbReference>
<dbReference type="InterPro" id="IPR036179">
    <property type="entry name" value="Ig-like_dom_sf"/>
</dbReference>
<keyword evidence="10" id="KW-0829">Tyrosine-protein kinase</keyword>
<dbReference type="InterPro" id="IPR007110">
    <property type="entry name" value="Ig-like_dom"/>
</dbReference>
<feature type="binding site" evidence="18">
    <location>
        <position position="530"/>
    </location>
    <ligand>
        <name>Mg(2+)</name>
        <dbReference type="ChEBI" id="CHEBI:18420"/>
    </ligand>
</feature>
<evidence type="ECO:0000256" key="11">
    <source>
        <dbReference type="ARBA" id="ARBA00023157"/>
    </source>
</evidence>
<dbReference type="InterPro" id="IPR017441">
    <property type="entry name" value="Protein_kinase_ATP_BS"/>
</dbReference>
<dbReference type="CDD" id="cd00192">
    <property type="entry name" value="PTKc"/>
    <property type="match status" value="1"/>
</dbReference>
<evidence type="ECO:0000256" key="4">
    <source>
        <dbReference type="ARBA" id="ARBA00022692"/>
    </source>
</evidence>
<evidence type="ECO:0000256" key="18">
    <source>
        <dbReference type="PIRSR" id="PIRSR000615-3"/>
    </source>
</evidence>
<feature type="transmembrane region" description="Helical" evidence="21">
    <location>
        <begin position="415"/>
        <end position="437"/>
    </location>
</feature>
<dbReference type="GO" id="GO:0043235">
    <property type="term" value="C:receptor complex"/>
    <property type="evidence" value="ECO:0007669"/>
    <property type="project" value="TreeGrafter"/>
</dbReference>
<feature type="binding site" evidence="18">
    <location>
        <position position="696"/>
    </location>
    <ligand>
        <name>Mg(2+)</name>
        <dbReference type="ChEBI" id="CHEBI:18420"/>
    </ligand>
</feature>
<dbReference type="PANTHER" id="PTHR24416:SF600">
    <property type="entry name" value="PDGF- AND VEGF-RECEPTOR RELATED, ISOFORM J"/>
    <property type="match status" value="1"/>
</dbReference>
<keyword evidence="13" id="KW-0325">Glycoprotein</keyword>
<keyword evidence="12" id="KW-0675">Receptor</keyword>
<feature type="domain" description="Ig-like" evidence="24">
    <location>
        <begin position="306"/>
        <end position="400"/>
    </location>
</feature>
<evidence type="ECO:0000256" key="9">
    <source>
        <dbReference type="ARBA" id="ARBA00023136"/>
    </source>
</evidence>
<dbReference type="SMART" id="SM00409">
    <property type="entry name" value="IG"/>
    <property type="match status" value="4"/>
</dbReference>
<dbReference type="SUPFAM" id="SSF48726">
    <property type="entry name" value="Immunoglobulin"/>
    <property type="match status" value="4"/>
</dbReference>
<dbReference type="InterPro" id="IPR050122">
    <property type="entry name" value="RTK"/>
</dbReference>
<organism evidence="25 26">
    <name type="scientific">Clytia hemisphaerica</name>
    <dbReference type="NCBI Taxonomy" id="252671"/>
    <lineage>
        <taxon>Eukaryota</taxon>
        <taxon>Metazoa</taxon>
        <taxon>Cnidaria</taxon>
        <taxon>Hydrozoa</taxon>
        <taxon>Hydroidolina</taxon>
        <taxon>Leptothecata</taxon>
        <taxon>Obeliida</taxon>
        <taxon>Clytiidae</taxon>
        <taxon>Clytia</taxon>
    </lineage>
</organism>
<feature type="domain" description="Protein kinase" evidence="23">
    <location>
        <begin position="548"/>
        <end position="827"/>
    </location>
</feature>
<evidence type="ECO:0000256" key="1">
    <source>
        <dbReference type="ARBA" id="ARBA00004167"/>
    </source>
</evidence>
<dbReference type="GeneID" id="136806580"/>
<feature type="chain" id="PRO_5029549138" description="receptor protein-tyrosine kinase" evidence="22">
    <location>
        <begin position="22"/>
        <end position="891"/>
    </location>
</feature>
<feature type="region of interest" description="Disordered" evidence="20">
    <location>
        <begin position="867"/>
        <end position="891"/>
    </location>
</feature>
<feature type="binding site" evidence="19">
    <location>
        <position position="577"/>
    </location>
    <ligand>
        <name>ATP</name>
        <dbReference type="ChEBI" id="CHEBI:30616"/>
    </ligand>
</feature>
<dbReference type="Gene3D" id="1.10.510.10">
    <property type="entry name" value="Transferase(Phosphotransferase) domain 1"/>
    <property type="match status" value="1"/>
</dbReference>
<dbReference type="PROSITE" id="PS50835">
    <property type="entry name" value="IG_LIKE"/>
    <property type="match status" value="3"/>
</dbReference>
<dbReference type="PANTHER" id="PTHR24416">
    <property type="entry name" value="TYROSINE-PROTEIN KINASE RECEPTOR"/>
    <property type="match status" value="1"/>
</dbReference>
<evidence type="ECO:0000256" key="17">
    <source>
        <dbReference type="PIRSR" id="PIRSR000615-2"/>
    </source>
</evidence>
<evidence type="ECO:0000256" key="15">
    <source>
        <dbReference type="ARBA" id="ARBA00051243"/>
    </source>
</evidence>
<evidence type="ECO:0000256" key="21">
    <source>
        <dbReference type="SAM" id="Phobius"/>
    </source>
</evidence>
<feature type="domain" description="Ig-like" evidence="24">
    <location>
        <begin position="24"/>
        <end position="115"/>
    </location>
</feature>
<evidence type="ECO:0000259" key="23">
    <source>
        <dbReference type="PROSITE" id="PS50011"/>
    </source>
</evidence>
<dbReference type="AlphaFoldDB" id="A0A7M5X4I0"/>
<keyword evidence="18" id="KW-0479">Metal-binding</keyword>
<evidence type="ECO:0000256" key="22">
    <source>
        <dbReference type="SAM" id="SignalP"/>
    </source>
</evidence>
<keyword evidence="18" id="KW-0460">Magnesium</keyword>
<keyword evidence="26" id="KW-1185">Reference proteome</keyword>
<name>A0A7M5X4I0_9CNID</name>
<dbReference type="GO" id="GO:0005524">
    <property type="term" value="F:ATP binding"/>
    <property type="evidence" value="ECO:0007669"/>
    <property type="project" value="UniProtKB-UniRule"/>
</dbReference>
<evidence type="ECO:0000256" key="2">
    <source>
        <dbReference type="ARBA" id="ARBA00011902"/>
    </source>
</evidence>
<evidence type="ECO:0000256" key="3">
    <source>
        <dbReference type="ARBA" id="ARBA00022679"/>
    </source>
</evidence>
<dbReference type="EnsemblMetazoa" id="CLYHEMT017671.1">
    <property type="protein sequence ID" value="CLYHEMP017671.1"/>
    <property type="gene ID" value="CLYHEMG017671"/>
</dbReference>
<keyword evidence="11" id="KW-1015">Disulfide bond</keyword>
<dbReference type="GO" id="GO:0004714">
    <property type="term" value="F:transmembrane receptor protein tyrosine kinase activity"/>
    <property type="evidence" value="ECO:0007669"/>
    <property type="project" value="UniProtKB-EC"/>
</dbReference>
<proteinExistence type="predicted"/>
<dbReference type="SMART" id="SM00219">
    <property type="entry name" value="TyrKc"/>
    <property type="match status" value="1"/>
</dbReference>
<reference evidence="25" key="1">
    <citation type="submission" date="2021-01" db="UniProtKB">
        <authorList>
            <consortium name="EnsemblMetazoa"/>
        </authorList>
    </citation>
    <scope>IDENTIFICATION</scope>
</reference>
<keyword evidence="14" id="KW-0393">Immunoglobulin domain</keyword>
<comment type="subcellular location">
    <subcellularLocation>
        <location evidence="1">Membrane</location>
        <topology evidence="1">Single-pass membrane protein</topology>
    </subcellularLocation>
</comment>
<evidence type="ECO:0000256" key="20">
    <source>
        <dbReference type="SAM" id="MobiDB-lite"/>
    </source>
</evidence>
<evidence type="ECO:0000256" key="19">
    <source>
        <dbReference type="PROSITE-ProRule" id="PRU10141"/>
    </source>
</evidence>
<dbReference type="InterPro" id="IPR013783">
    <property type="entry name" value="Ig-like_fold"/>
</dbReference>
<sequence length="891" mass="100782">MLQTRICCLLMLLSICSIAEADKPKLTDKSTLPKQALGGDISMSCTFESSVPGFKLTWLKNGQPVQKDGNRVFTQMLASQQGLLVVNKLQPTDEATYTCRGENDDGVTDATIELDLYELKPTIQKIPKVYLRPNQGINITCLNEAVPIASTKWMKINGLFDNNVKEHKDGVLEIIKLTNTKEIFRCTASNVAGSDQIDVEVEIVGNSPIWIDQPKDANVTLGNTFTYTISFATSATNPKVEWFKNYLKLPKVRYEDTWRRVGAVYTSDLYFETVDIGNAGLYRAMVNFGQISPFEKHGTLTVWAKPEITIDEISSEDGNEMYRDEGDDVELTCIVHAYPAAKLQWEKNNTVLITSNSDNTEVNEFRTSFTLKLPSVSETGFYTCSGVNSQGSSSATVKVNVAAAAGGGGTSRTTIIAVVVASIVAIIIIILVAIIYVKYRERFCISNYTKANGQFYTDVIAGEKDVSNLEDFEKNPYAIKKNINISIKRTDRANSIGYRPNETVKGRSLRQTLKGMSVKRPSQGAIENTYARLDTMVTQGKAIDFKSIVFDESLGEGEYGHIYGGRIIEDESATVFKECSIKMLKDDWTAEQRRDMLAELRMMRRIAKHRNVITLMGWCITDDNVYVLEEYAPFGSLLEFVRAQRTIHQSREELDQLSQEDRVDTKTLLSFASQIASGMNHLEQLQVIHRDLACRNVYLSFEKTCKIADYGLVRDIYAENVYRKVTGGQLPVRWMAKESIFEGQYTHKSDVWSFGILLWELVNLGKIPYPGLVRTEHLLTELEQGYHMENPGHVSTDIYLLMSQCWNDDPSRRPSFEKLERKINGFMDEEEEVHIDLSKMLQLEIDEELNCDDELIKSPTEDFHRPKVHFSSFREEDEDEEIKKKNQAEGC</sequence>
<dbReference type="FunFam" id="1.10.510.10:FF:000554">
    <property type="entry name" value="Predicted protein"/>
    <property type="match status" value="1"/>
</dbReference>
<keyword evidence="7 17" id="KW-0067">ATP-binding</keyword>
<evidence type="ECO:0000256" key="5">
    <source>
        <dbReference type="ARBA" id="ARBA00022741"/>
    </source>
</evidence>
<dbReference type="Gene3D" id="3.30.200.20">
    <property type="entry name" value="Phosphorylase Kinase, domain 1"/>
    <property type="match status" value="1"/>
</dbReference>
<dbReference type="Pfam" id="PF13927">
    <property type="entry name" value="Ig_3"/>
    <property type="match status" value="2"/>
</dbReference>
<dbReference type="SUPFAM" id="SSF56112">
    <property type="entry name" value="Protein kinase-like (PK-like)"/>
    <property type="match status" value="1"/>
</dbReference>
<dbReference type="PRINTS" id="PR00109">
    <property type="entry name" value="TYRKINASE"/>
</dbReference>
<dbReference type="Gene3D" id="2.60.40.10">
    <property type="entry name" value="Immunoglobulins"/>
    <property type="match status" value="4"/>
</dbReference>
<protein>
    <recommendedName>
        <fullName evidence="2">receptor protein-tyrosine kinase</fullName>
        <ecNumber evidence="2">2.7.10.1</ecNumber>
    </recommendedName>
</protein>
<dbReference type="InterPro" id="IPR000719">
    <property type="entry name" value="Prot_kinase_dom"/>
</dbReference>
<evidence type="ECO:0000256" key="16">
    <source>
        <dbReference type="PIRSR" id="PIRSR000615-1"/>
    </source>
</evidence>
<dbReference type="Pfam" id="PF07714">
    <property type="entry name" value="PK_Tyr_Ser-Thr"/>
    <property type="match status" value="1"/>
</dbReference>
<feature type="signal peptide" evidence="22">
    <location>
        <begin position="1"/>
        <end position="21"/>
    </location>
</feature>
<dbReference type="EC" id="2.7.10.1" evidence="2"/>
<dbReference type="SMART" id="SM00408">
    <property type="entry name" value="IGc2"/>
    <property type="match status" value="3"/>
</dbReference>
<evidence type="ECO:0000313" key="26">
    <source>
        <dbReference type="Proteomes" id="UP000594262"/>
    </source>
</evidence>
<evidence type="ECO:0000259" key="24">
    <source>
        <dbReference type="PROSITE" id="PS50835"/>
    </source>
</evidence>
<feature type="binding site" evidence="17">
    <location>
        <position position="582"/>
    </location>
    <ligand>
        <name>ATP</name>
        <dbReference type="ChEBI" id="CHEBI:30616"/>
    </ligand>
</feature>
<dbReference type="InterPro" id="IPR003598">
    <property type="entry name" value="Ig_sub2"/>
</dbReference>
<dbReference type="Proteomes" id="UP000594262">
    <property type="component" value="Unplaced"/>
</dbReference>
<feature type="active site" description="Proton acceptor" evidence="16">
    <location>
        <position position="691"/>
    </location>
</feature>
<keyword evidence="22" id="KW-0732">Signal</keyword>
<dbReference type="PROSITE" id="PS00109">
    <property type="entry name" value="PROTEIN_KINASE_TYR"/>
    <property type="match status" value="1"/>
</dbReference>
<dbReference type="PROSITE" id="PS50011">
    <property type="entry name" value="PROTEIN_KINASE_DOM"/>
    <property type="match status" value="1"/>
</dbReference>
<evidence type="ECO:0000256" key="14">
    <source>
        <dbReference type="ARBA" id="ARBA00023319"/>
    </source>
</evidence>
<keyword evidence="3" id="KW-0808">Transferase</keyword>
<evidence type="ECO:0000313" key="25">
    <source>
        <dbReference type="EnsemblMetazoa" id="CLYHEMP017671.1"/>
    </source>
</evidence>
<dbReference type="RefSeq" id="XP_066919271.1">
    <property type="nucleotide sequence ID" value="XM_067063170.1"/>
</dbReference>
<dbReference type="InterPro" id="IPR020635">
    <property type="entry name" value="Tyr_kinase_cat_dom"/>
</dbReference>
<accession>A0A7M5X4I0</accession>
<dbReference type="InterPro" id="IPR003599">
    <property type="entry name" value="Ig_sub"/>
</dbReference>
<keyword evidence="4 21" id="KW-0812">Transmembrane</keyword>
<feature type="binding site" evidence="18">
    <location>
        <position position="709"/>
    </location>
    <ligand>
        <name>Mg(2+)</name>
        <dbReference type="ChEBI" id="CHEBI:18420"/>
    </ligand>
</feature>
<evidence type="ECO:0000256" key="6">
    <source>
        <dbReference type="ARBA" id="ARBA00022777"/>
    </source>
</evidence>